<comment type="caution">
    <text evidence="2">The sequence shown here is derived from an EMBL/GenBank/DDBJ whole genome shotgun (WGS) entry which is preliminary data.</text>
</comment>
<dbReference type="PANTHER" id="PTHR43130">
    <property type="entry name" value="ARAC-FAMILY TRANSCRIPTIONAL REGULATOR"/>
    <property type="match status" value="1"/>
</dbReference>
<dbReference type="InterPro" id="IPR002818">
    <property type="entry name" value="DJ-1/PfpI"/>
</dbReference>
<evidence type="ECO:0000313" key="3">
    <source>
        <dbReference type="Proteomes" id="UP001201985"/>
    </source>
</evidence>
<protein>
    <submittedName>
        <fullName evidence="2">DJ-1/PfpI family protein</fullName>
    </submittedName>
</protein>
<reference evidence="2 3" key="1">
    <citation type="submission" date="2022-03" db="EMBL/GenBank/DDBJ databases">
        <title>Complete genome analysis of Roseomonas KG 17.1 : a prolific producer of plant growth promoters.</title>
        <authorList>
            <person name="Saadouli I."/>
            <person name="Najjari A."/>
            <person name="Mosbah A."/>
            <person name="Ouzari H.I."/>
        </authorList>
    </citation>
    <scope>NUCLEOTIDE SEQUENCE [LARGE SCALE GENOMIC DNA]</scope>
    <source>
        <strain evidence="2 3">KG17-1</strain>
    </source>
</reference>
<accession>A0ABS9WD11</accession>
<organism evidence="2 3">
    <name type="scientific">Teichococcus vastitatis</name>
    <dbReference type="NCBI Taxonomy" id="2307076"/>
    <lineage>
        <taxon>Bacteria</taxon>
        <taxon>Pseudomonadati</taxon>
        <taxon>Pseudomonadota</taxon>
        <taxon>Alphaproteobacteria</taxon>
        <taxon>Acetobacterales</taxon>
        <taxon>Roseomonadaceae</taxon>
        <taxon>Roseomonas</taxon>
    </lineage>
</organism>
<evidence type="ECO:0000259" key="1">
    <source>
        <dbReference type="Pfam" id="PF01965"/>
    </source>
</evidence>
<dbReference type="SUPFAM" id="SSF52317">
    <property type="entry name" value="Class I glutamine amidotransferase-like"/>
    <property type="match status" value="1"/>
</dbReference>
<dbReference type="Proteomes" id="UP001201985">
    <property type="component" value="Unassembled WGS sequence"/>
</dbReference>
<dbReference type="Gene3D" id="3.40.50.880">
    <property type="match status" value="1"/>
</dbReference>
<proteinExistence type="predicted"/>
<dbReference type="EMBL" id="JALBUU010000125">
    <property type="protein sequence ID" value="MCI0757112.1"/>
    <property type="molecule type" value="Genomic_DNA"/>
</dbReference>
<evidence type="ECO:0000313" key="2">
    <source>
        <dbReference type="EMBL" id="MCI0757112.1"/>
    </source>
</evidence>
<dbReference type="Pfam" id="PF01965">
    <property type="entry name" value="DJ-1_PfpI"/>
    <property type="match status" value="1"/>
</dbReference>
<sequence length="205" mass="20901">MRIVPDGQLDLAGDGFSLQVGGDLQGHVDPGRNAAGGIVFPIHRHPPIGGRGPEPGEKVTGLPMSSGTANEEGADPPYAIQLVGLFGGTVATTSSFGVTVEACPAGPIGTFVIPGGSGVHEARKDAGCLAFLAEVAGRPTRICSICTGAFLITAARLLDGRRATGGDALALAYPSVLVEERPLFIEDGPIWTLPASPPGSTWLLR</sequence>
<dbReference type="PANTHER" id="PTHR43130:SF3">
    <property type="entry name" value="HTH-TYPE TRANSCRIPTIONAL REGULATOR RV1931C"/>
    <property type="match status" value="1"/>
</dbReference>
<dbReference type="RefSeq" id="WP_157985955.1">
    <property type="nucleotide sequence ID" value="NZ_JALBUU010000125.1"/>
</dbReference>
<keyword evidence="3" id="KW-1185">Reference proteome</keyword>
<name>A0ABS9WD11_9PROT</name>
<dbReference type="InterPro" id="IPR029062">
    <property type="entry name" value="Class_I_gatase-like"/>
</dbReference>
<feature type="domain" description="DJ-1/PfpI" evidence="1">
    <location>
        <begin position="92"/>
        <end position="169"/>
    </location>
</feature>
<gene>
    <name evidence="2" type="ORF">MON41_26125</name>
</gene>
<dbReference type="InterPro" id="IPR052158">
    <property type="entry name" value="INH-QAR"/>
</dbReference>